<gene>
    <name evidence="2" type="ORF">BDV41DRAFT_572576</name>
</gene>
<feature type="compositionally biased region" description="Basic residues" evidence="1">
    <location>
        <begin position="1"/>
        <end position="11"/>
    </location>
</feature>
<evidence type="ECO:0000256" key="1">
    <source>
        <dbReference type="SAM" id="MobiDB-lite"/>
    </source>
</evidence>
<reference evidence="3" key="1">
    <citation type="submission" date="2019-04" db="EMBL/GenBank/DDBJ databases">
        <title>Friends and foes A comparative genomics studyof 23 Aspergillus species from section Flavi.</title>
        <authorList>
            <consortium name="DOE Joint Genome Institute"/>
            <person name="Kjaerbolling I."/>
            <person name="Vesth T."/>
            <person name="Frisvad J.C."/>
            <person name="Nybo J.L."/>
            <person name="Theobald S."/>
            <person name="Kildgaard S."/>
            <person name="Isbrandt T."/>
            <person name="Kuo A."/>
            <person name="Sato A."/>
            <person name="Lyhne E.K."/>
            <person name="Kogle M.E."/>
            <person name="Wiebenga A."/>
            <person name="Kun R.S."/>
            <person name="Lubbers R.J."/>
            <person name="Makela M.R."/>
            <person name="Barry K."/>
            <person name="Chovatia M."/>
            <person name="Clum A."/>
            <person name="Daum C."/>
            <person name="Haridas S."/>
            <person name="He G."/>
            <person name="LaButti K."/>
            <person name="Lipzen A."/>
            <person name="Mondo S."/>
            <person name="Riley R."/>
            <person name="Salamov A."/>
            <person name="Simmons B.A."/>
            <person name="Magnuson J.K."/>
            <person name="Henrissat B."/>
            <person name="Mortensen U.H."/>
            <person name="Larsen T.O."/>
            <person name="Devries R.P."/>
            <person name="Grigoriev I.V."/>
            <person name="Machida M."/>
            <person name="Baker S.E."/>
            <person name="Andersen M.R."/>
        </authorList>
    </citation>
    <scope>NUCLEOTIDE SEQUENCE [LARGE SCALE GENOMIC DNA]</scope>
    <source>
        <strain evidence="3">CBS 130015</strain>
    </source>
</reference>
<dbReference type="Proteomes" id="UP000325433">
    <property type="component" value="Unassembled WGS sequence"/>
</dbReference>
<proteinExistence type="predicted"/>
<dbReference type="AlphaFoldDB" id="A0A5N6WA27"/>
<dbReference type="PANTHER" id="PTHR33099:SF7">
    <property type="entry name" value="MYND-TYPE DOMAIN-CONTAINING PROTEIN"/>
    <property type="match status" value="1"/>
</dbReference>
<sequence length="482" mass="52710">MPKRPRTRKFSQRQTSDDGAVSSRGESSNTRSSHVSTSRSQPNDIEKALKELKKTIAGQRSAASFACGGTITICGGFGTGGGSGAVSTSPPVKVYWSVQEEMDANKVVLPWNRASADSSPAALQQLASDCSPATFGRGNQDVLDPSYRQAGKMEPANFATRFYPADFRIITLIERILLPSVSSDKENSMQGRVISAELYKLNIYSSPSGLFKSHVNTPCSVRQVGSLVVCLPTAFKGGNLLVRHRGKEVDFDRAPKSATAIQWAAFYSDCSHEIKTVTEGDRLTLTYNLYVTKPEHASKVIPSSLVEPWTLPIYGQLDALFRNPQFLPNGGVLGIYCAHAYAHTSKVANTNLPLTLKGSDLVLYSVLHALGATVSIRPVLEVDRDHYNWGHGCETEDGELVGEQLHPYQQSSSTTEYGPLDQIISSEWPHSRMTRITWLTSQKHWEQALSYVAYGNESSVETSYSAAAILATIPHWNKRSSS</sequence>
<accession>A0A5N6WA27</accession>
<dbReference type="PANTHER" id="PTHR33099">
    <property type="entry name" value="FE2OG DIOXYGENASE DOMAIN-CONTAINING PROTEIN"/>
    <property type="match status" value="1"/>
</dbReference>
<dbReference type="EMBL" id="ML738300">
    <property type="protein sequence ID" value="KAE8317697.1"/>
    <property type="molecule type" value="Genomic_DNA"/>
</dbReference>
<name>A0A5N6WA27_9EURO</name>
<evidence type="ECO:0000313" key="3">
    <source>
        <dbReference type="Proteomes" id="UP000325433"/>
    </source>
</evidence>
<feature type="region of interest" description="Disordered" evidence="1">
    <location>
        <begin position="1"/>
        <end position="44"/>
    </location>
</feature>
<keyword evidence="3" id="KW-1185">Reference proteome</keyword>
<feature type="compositionally biased region" description="Low complexity" evidence="1">
    <location>
        <begin position="22"/>
        <end position="40"/>
    </location>
</feature>
<dbReference type="Gene3D" id="2.60.120.620">
    <property type="entry name" value="q2cbj1_9rhob like domain"/>
    <property type="match status" value="1"/>
</dbReference>
<organism evidence="2 3">
    <name type="scientific">Aspergillus transmontanensis</name>
    <dbReference type="NCBI Taxonomy" id="1034304"/>
    <lineage>
        <taxon>Eukaryota</taxon>
        <taxon>Fungi</taxon>
        <taxon>Dikarya</taxon>
        <taxon>Ascomycota</taxon>
        <taxon>Pezizomycotina</taxon>
        <taxon>Eurotiomycetes</taxon>
        <taxon>Eurotiomycetidae</taxon>
        <taxon>Eurotiales</taxon>
        <taxon>Aspergillaceae</taxon>
        <taxon>Aspergillus</taxon>
        <taxon>Aspergillus subgen. Circumdati</taxon>
    </lineage>
</organism>
<protein>
    <recommendedName>
        <fullName evidence="4">Fe2OG dioxygenase domain-containing protein</fullName>
    </recommendedName>
</protein>
<evidence type="ECO:0000313" key="2">
    <source>
        <dbReference type="EMBL" id="KAE8317697.1"/>
    </source>
</evidence>
<evidence type="ECO:0008006" key="4">
    <source>
        <dbReference type="Google" id="ProtNLM"/>
    </source>
</evidence>